<keyword evidence="5 9" id="KW-0798">TonB box</keyword>
<dbReference type="Pfam" id="PF00593">
    <property type="entry name" value="TonB_dep_Rec_b-barrel"/>
    <property type="match status" value="1"/>
</dbReference>
<keyword evidence="3 8" id="KW-1134">Transmembrane beta strand</keyword>
<dbReference type="Pfam" id="PF07715">
    <property type="entry name" value="Plug"/>
    <property type="match status" value="1"/>
</dbReference>
<feature type="domain" description="TonB-dependent receptor plug" evidence="12">
    <location>
        <begin position="118"/>
        <end position="233"/>
    </location>
</feature>
<dbReference type="RefSeq" id="WP_082709250.1">
    <property type="nucleotide sequence ID" value="NZ_LRGC01000002.1"/>
</dbReference>
<evidence type="ECO:0000256" key="6">
    <source>
        <dbReference type="ARBA" id="ARBA00023136"/>
    </source>
</evidence>
<keyword evidence="7 8" id="KW-0998">Cell outer membrane</keyword>
<evidence type="ECO:0000256" key="5">
    <source>
        <dbReference type="ARBA" id="ARBA00023077"/>
    </source>
</evidence>
<evidence type="ECO:0000256" key="9">
    <source>
        <dbReference type="RuleBase" id="RU003357"/>
    </source>
</evidence>
<dbReference type="InterPro" id="IPR008969">
    <property type="entry name" value="CarboxyPept-like_regulatory"/>
</dbReference>
<evidence type="ECO:0000256" key="10">
    <source>
        <dbReference type="SAM" id="SignalP"/>
    </source>
</evidence>
<dbReference type="SUPFAM" id="SSF56935">
    <property type="entry name" value="Porins"/>
    <property type="match status" value="1"/>
</dbReference>
<dbReference type="Pfam" id="PF13715">
    <property type="entry name" value="CarbopepD_reg_2"/>
    <property type="match status" value="1"/>
</dbReference>
<evidence type="ECO:0000256" key="7">
    <source>
        <dbReference type="ARBA" id="ARBA00023237"/>
    </source>
</evidence>
<dbReference type="InterPro" id="IPR023997">
    <property type="entry name" value="TonB-dep_OMP_SusC/RagA_CS"/>
</dbReference>
<reference evidence="13 14" key="1">
    <citation type="journal article" date="2016" name="BMC Genomics">
        <title>Type VI secretion systems of human gut Bacteroidales segregate into three genetic architectures, two of which are contained on mobile genetic elements.</title>
        <authorList>
            <person name="Coyne M.J."/>
            <person name="Roelofs K.G."/>
            <person name="Comstock L.E."/>
        </authorList>
    </citation>
    <scope>NUCLEOTIDE SEQUENCE [LARGE SCALE GENOMIC DNA]</scope>
    <source>
        <strain evidence="13 14">CL09T03C01</strain>
    </source>
</reference>
<sequence length="1003" mass="111344" precursor="true">MKQVNLRICRTILPLLLGLFLSVGVYAQNITVKGHVKDALGGVIGANVVEKGNTTNGTITDLDGNFTLTVPQGATLVVSFIGYKSQEVAAAPSVVVTLQDDAELLETVVVIGYGSVKKNDLTGSVTAIKADEINRGAITSPDQMLQGKVPGLLVTPASGDPTGGATIRIRGAASLYASNDPLIVIDGVPVTSEGGAGMANPLASVNPNDIESYTVLKDASATAIYGSRASNGVIIITTKKGTGDKMKVSYNSSYSLKQNTSTLEMMTGDQYRQYIKDVYGENDPRLGMMGNANTDWQDLIYRTAFSTDQNVSLYGNAKGVLPYRVSLGYTYDQATLKEGDNQRANLGISLSPKFFQDHLSVNVNLKGIYNRANYPNSGAVGSAVDFDPTQSPYFYDANGNIDTSKAGGYFNWINADGSANTMASINPLSQLYDNYNVNDTWRSMGNVQLDYKIHGFEDLRVNLNLGYDLARTEGTKYSELGSILSMRNGAQDYYENYANNNANTLLEFYANYNKEFGIHHLDVMAGYSWQHNYVKYDNIQYYNNDRSNVYLDNPTDRKEYYLVSFFGRVNYSLNSKYLFTVSLRDDASSRFSKSNRWGLFPSAAFAWNIAEENFLKESDTPISSLKLRLGWGQTGQQDIGIDRCYAYQAKYTQSSALATRIPWGNGYIYTLAPNAYNPDIKWETTETYNVGLDFGFLKGRINGTIDAYLRKTKDLLNDVTTPMGVNFSNKVISNVGDMENKGLEFNLNFIPIERKDMRWTINVNGTWQDTKITKLTNNPTPDYLGVEVGANMGGTGGYTSLYSVGYSPYTYHLYQQAYDENGKPLQNVLVDRDGNGEITAQDRYITDKSIQPKFFYGIGSQFTYKNWDFGFNAHGSVGGYALNRIKMNTATSYSDDYTKGYLNNLSPYCMETGWTATISEQQKYSDMFLENTTFFRMDDINVGYTFDKIKNWNGKIRVAASVQNVFTITKYSGLDPELTAVDGVDNNLIPRPRLYTLRLNINF</sequence>
<evidence type="ECO:0000313" key="14">
    <source>
        <dbReference type="Proteomes" id="UP000056419"/>
    </source>
</evidence>
<feature type="signal peptide" evidence="10">
    <location>
        <begin position="1"/>
        <end position="27"/>
    </location>
</feature>
<dbReference type="InterPro" id="IPR012910">
    <property type="entry name" value="Plug_dom"/>
</dbReference>
<dbReference type="SUPFAM" id="SSF49464">
    <property type="entry name" value="Carboxypeptidase regulatory domain-like"/>
    <property type="match status" value="1"/>
</dbReference>
<dbReference type="NCBIfam" id="TIGR04057">
    <property type="entry name" value="SusC_RagA_signa"/>
    <property type="match status" value="1"/>
</dbReference>
<dbReference type="AlphaFoldDB" id="A0A108TC05"/>
<keyword evidence="14" id="KW-1185">Reference proteome</keyword>
<comment type="caution">
    <text evidence="13">The sequence shown here is derived from an EMBL/GenBank/DDBJ whole genome shotgun (WGS) entry which is preliminary data.</text>
</comment>
<keyword evidence="6 8" id="KW-0472">Membrane</keyword>
<name>A0A108TC05_BACSE</name>
<dbReference type="Gene3D" id="2.170.130.10">
    <property type="entry name" value="TonB-dependent receptor, plug domain"/>
    <property type="match status" value="1"/>
</dbReference>
<dbReference type="InterPro" id="IPR036942">
    <property type="entry name" value="Beta-barrel_TonB_sf"/>
</dbReference>
<protein>
    <submittedName>
        <fullName evidence="13">TonB-dependent receptor plug domain protein</fullName>
    </submittedName>
</protein>
<evidence type="ECO:0000256" key="3">
    <source>
        <dbReference type="ARBA" id="ARBA00022452"/>
    </source>
</evidence>
<keyword evidence="2 8" id="KW-0813">Transport</keyword>
<dbReference type="FunFam" id="2.170.130.10:FF:000008">
    <property type="entry name" value="SusC/RagA family TonB-linked outer membrane protein"/>
    <property type="match status" value="1"/>
</dbReference>
<dbReference type="InterPro" id="IPR037066">
    <property type="entry name" value="Plug_dom_sf"/>
</dbReference>
<keyword evidence="4 8" id="KW-0812">Transmembrane</keyword>
<dbReference type="InterPro" id="IPR039426">
    <property type="entry name" value="TonB-dep_rcpt-like"/>
</dbReference>
<comment type="subcellular location">
    <subcellularLocation>
        <location evidence="1 8">Cell outer membrane</location>
        <topology evidence="1 8">Multi-pass membrane protein</topology>
    </subcellularLocation>
</comment>
<dbReference type="NCBIfam" id="TIGR04056">
    <property type="entry name" value="OMP_RagA_SusC"/>
    <property type="match status" value="1"/>
</dbReference>
<accession>A0A108TC05</accession>
<evidence type="ECO:0000313" key="13">
    <source>
        <dbReference type="EMBL" id="KWR57215.1"/>
    </source>
</evidence>
<dbReference type="STRING" id="46506.AA415_00672"/>
<dbReference type="Proteomes" id="UP000056419">
    <property type="component" value="Unassembled WGS sequence"/>
</dbReference>
<proteinExistence type="inferred from homology"/>
<keyword evidence="13" id="KW-0675">Receptor</keyword>
<organism evidence="13 14">
    <name type="scientific">Bacteroides stercoris</name>
    <dbReference type="NCBI Taxonomy" id="46506"/>
    <lineage>
        <taxon>Bacteria</taxon>
        <taxon>Pseudomonadati</taxon>
        <taxon>Bacteroidota</taxon>
        <taxon>Bacteroidia</taxon>
        <taxon>Bacteroidales</taxon>
        <taxon>Bacteroidaceae</taxon>
        <taxon>Bacteroides</taxon>
    </lineage>
</organism>
<evidence type="ECO:0000256" key="8">
    <source>
        <dbReference type="PROSITE-ProRule" id="PRU01360"/>
    </source>
</evidence>
<evidence type="ECO:0000256" key="1">
    <source>
        <dbReference type="ARBA" id="ARBA00004571"/>
    </source>
</evidence>
<evidence type="ECO:0000256" key="2">
    <source>
        <dbReference type="ARBA" id="ARBA00022448"/>
    </source>
</evidence>
<dbReference type="PROSITE" id="PS52016">
    <property type="entry name" value="TONB_DEPENDENT_REC_3"/>
    <property type="match status" value="1"/>
</dbReference>
<dbReference type="Gene3D" id="2.60.40.1120">
    <property type="entry name" value="Carboxypeptidase-like, regulatory domain"/>
    <property type="match status" value="1"/>
</dbReference>
<evidence type="ECO:0000256" key="4">
    <source>
        <dbReference type="ARBA" id="ARBA00022692"/>
    </source>
</evidence>
<dbReference type="InterPro" id="IPR023996">
    <property type="entry name" value="TonB-dep_OMP_SusC/RagA"/>
</dbReference>
<evidence type="ECO:0000259" key="11">
    <source>
        <dbReference type="Pfam" id="PF00593"/>
    </source>
</evidence>
<keyword evidence="10" id="KW-0732">Signal</keyword>
<dbReference type="InterPro" id="IPR000531">
    <property type="entry name" value="Beta-barrel_TonB"/>
</dbReference>
<dbReference type="Gene3D" id="2.40.170.20">
    <property type="entry name" value="TonB-dependent receptor, beta-barrel domain"/>
    <property type="match status" value="1"/>
</dbReference>
<gene>
    <name evidence="13" type="ORF">AA415_00672</name>
</gene>
<dbReference type="EMBL" id="LRGC01000002">
    <property type="protein sequence ID" value="KWR57215.1"/>
    <property type="molecule type" value="Genomic_DNA"/>
</dbReference>
<evidence type="ECO:0000259" key="12">
    <source>
        <dbReference type="Pfam" id="PF07715"/>
    </source>
</evidence>
<feature type="domain" description="TonB-dependent receptor-like beta-barrel" evidence="11">
    <location>
        <begin position="393"/>
        <end position="965"/>
    </location>
</feature>
<dbReference type="PATRIC" id="fig|46506.5.peg.719"/>
<feature type="chain" id="PRO_5007131077" evidence="10">
    <location>
        <begin position="28"/>
        <end position="1003"/>
    </location>
</feature>
<comment type="similarity">
    <text evidence="8 9">Belongs to the TonB-dependent receptor family.</text>
</comment>
<dbReference type="GO" id="GO:0009279">
    <property type="term" value="C:cell outer membrane"/>
    <property type="evidence" value="ECO:0007669"/>
    <property type="project" value="UniProtKB-SubCell"/>
</dbReference>